<name>A0ACC0VUH4_9STRA</name>
<comment type="caution">
    <text evidence="1">The sequence shown here is derived from an EMBL/GenBank/DDBJ whole genome shotgun (WGS) entry which is preliminary data.</text>
</comment>
<organism evidence="1 2">
    <name type="scientific">Peronosclerospora sorghi</name>
    <dbReference type="NCBI Taxonomy" id="230839"/>
    <lineage>
        <taxon>Eukaryota</taxon>
        <taxon>Sar</taxon>
        <taxon>Stramenopiles</taxon>
        <taxon>Oomycota</taxon>
        <taxon>Peronosporomycetes</taxon>
        <taxon>Peronosporales</taxon>
        <taxon>Peronosporaceae</taxon>
        <taxon>Peronosclerospora</taxon>
    </lineage>
</organism>
<proteinExistence type="predicted"/>
<accession>A0ACC0VUH4</accession>
<reference evidence="1 2" key="1">
    <citation type="journal article" date="2022" name="bioRxiv">
        <title>The genome of the oomycete Peronosclerospora sorghi, a cosmopolitan pathogen of maize and sorghum, is inflated with dispersed pseudogenes.</title>
        <authorList>
            <person name="Fletcher K."/>
            <person name="Martin F."/>
            <person name="Isakeit T."/>
            <person name="Cavanaugh K."/>
            <person name="Magill C."/>
            <person name="Michelmore R."/>
        </authorList>
    </citation>
    <scope>NUCLEOTIDE SEQUENCE [LARGE SCALE GENOMIC DNA]</scope>
    <source>
        <strain evidence="1">P6</strain>
    </source>
</reference>
<gene>
    <name evidence="1" type="ORF">PsorP6_014733</name>
</gene>
<sequence>MKPPLKFFTFSLTVWWSEARPTFVTRIPNGDNVAGVNALGHINPSGGGATNAFGKDFGAAGHEWTMELCQADSDGDGASNGEELGDPCCTWTSSAGFDRTSSSGPTHPGVANSFTASQLAAITCSRETELDAVASSGSSSSTSSASGSLALTSSQTSSMSFDDVVTPTENAPRVSHGPILDQDKPSGSVTSDATHLKTFVAAKVYCLILAFALLQLIV</sequence>
<keyword evidence="2" id="KW-1185">Reference proteome</keyword>
<evidence type="ECO:0000313" key="2">
    <source>
        <dbReference type="Proteomes" id="UP001163321"/>
    </source>
</evidence>
<evidence type="ECO:0000313" key="1">
    <source>
        <dbReference type="EMBL" id="KAI9909406.1"/>
    </source>
</evidence>
<protein>
    <submittedName>
        <fullName evidence="1">Uncharacterized protein</fullName>
    </submittedName>
</protein>
<dbReference type="EMBL" id="CM047586">
    <property type="protein sequence ID" value="KAI9909406.1"/>
    <property type="molecule type" value="Genomic_DNA"/>
</dbReference>
<dbReference type="Proteomes" id="UP001163321">
    <property type="component" value="Chromosome 7"/>
</dbReference>